<proteinExistence type="predicted"/>
<sequence length="181" mass="20584">MTNNQPIINLRSLLEKDKLNGNNFLDWERNLRIVLRSEGGEDVLETPIPTLSATATDAEKANQKAIKEKSVVVTCLILASMESKLQKRFDLMDAYTIIATLKSMFVEQARVERYDTHKAILESKLEMGKPVGPHVFNMIGHFENMERLGFPYGQELATDIILHSLHDGFSQFRLNFNMNGD</sequence>
<dbReference type="GeneID" id="130471986"/>
<dbReference type="RefSeq" id="XP_056698355.1">
    <property type="nucleotide sequence ID" value="XM_056842377.1"/>
</dbReference>
<name>A0ABM3RRV0_SPIOL</name>
<dbReference type="Proteomes" id="UP000813463">
    <property type="component" value="Chromosome 4"/>
</dbReference>
<accession>A0ABM3RRV0</accession>
<reference evidence="2" key="2">
    <citation type="submission" date="2025-08" db="UniProtKB">
        <authorList>
            <consortium name="RefSeq"/>
        </authorList>
    </citation>
    <scope>IDENTIFICATION</scope>
    <source>
        <tissue evidence="2">Leaf</tissue>
    </source>
</reference>
<evidence type="ECO:0000313" key="1">
    <source>
        <dbReference type="Proteomes" id="UP000813463"/>
    </source>
</evidence>
<organism evidence="1 2">
    <name type="scientific">Spinacia oleracea</name>
    <name type="common">Spinach</name>
    <dbReference type="NCBI Taxonomy" id="3562"/>
    <lineage>
        <taxon>Eukaryota</taxon>
        <taxon>Viridiplantae</taxon>
        <taxon>Streptophyta</taxon>
        <taxon>Embryophyta</taxon>
        <taxon>Tracheophyta</taxon>
        <taxon>Spermatophyta</taxon>
        <taxon>Magnoliopsida</taxon>
        <taxon>eudicotyledons</taxon>
        <taxon>Gunneridae</taxon>
        <taxon>Pentapetalae</taxon>
        <taxon>Caryophyllales</taxon>
        <taxon>Chenopodiaceae</taxon>
        <taxon>Chenopodioideae</taxon>
        <taxon>Anserineae</taxon>
        <taxon>Spinacia</taxon>
    </lineage>
</organism>
<gene>
    <name evidence="2" type="primary">LOC130471986</name>
</gene>
<protein>
    <recommendedName>
        <fullName evidence="3">Retrotransposon Copia-like N-terminal domain-containing protein</fullName>
    </recommendedName>
</protein>
<evidence type="ECO:0000313" key="2">
    <source>
        <dbReference type="RefSeq" id="XP_056698355.1"/>
    </source>
</evidence>
<reference evidence="1" key="1">
    <citation type="journal article" date="2021" name="Nat. Commun.">
        <title>Genomic analyses provide insights into spinach domestication and the genetic basis of agronomic traits.</title>
        <authorList>
            <person name="Cai X."/>
            <person name="Sun X."/>
            <person name="Xu C."/>
            <person name="Sun H."/>
            <person name="Wang X."/>
            <person name="Ge C."/>
            <person name="Zhang Z."/>
            <person name="Wang Q."/>
            <person name="Fei Z."/>
            <person name="Jiao C."/>
            <person name="Wang Q."/>
        </authorList>
    </citation>
    <scope>NUCLEOTIDE SEQUENCE [LARGE SCALE GENOMIC DNA]</scope>
    <source>
        <strain evidence="1">cv. Varoflay</strain>
    </source>
</reference>
<evidence type="ECO:0008006" key="3">
    <source>
        <dbReference type="Google" id="ProtNLM"/>
    </source>
</evidence>
<keyword evidence="1" id="KW-1185">Reference proteome</keyword>